<evidence type="ECO:0000313" key="8">
    <source>
        <dbReference type="EMBL" id="KAK0528768.1"/>
    </source>
</evidence>
<dbReference type="Proteomes" id="UP001176521">
    <property type="component" value="Unassembled WGS sequence"/>
</dbReference>
<comment type="caution">
    <text evidence="8">The sequence shown here is derived from an EMBL/GenBank/DDBJ whole genome shotgun (WGS) entry which is preliminary data.</text>
</comment>
<dbReference type="InterPro" id="IPR022214">
    <property type="entry name" value="MZT1"/>
</dbReference>
<dbReference type="AlphaFoldDB" id="A0AAN6JK44"/>
<dbReference type="Pfam" id="PF12554">
    <property type="entry name" value="MOZART1"/>
    <property type="match status" value="1"/>
</dbReference>
<evidence type="ECO:0000256" key="4">
    <source>
        <dbReference type="ARBA" id="ARBA00016992"/>
    </source>
</evidence>
<reference evidence="8" key="1">
    <citation type="journal article" date="2023" name="PhytoFront">
        <title>Draft Genome Resources of Seven Strains of Tilletia horrida, Causal Agent of Kernel Smut of Rice.</title>
        <authorList>
            <person name="Khanal S."/>
            <person name="Antony Babu S."/>
            <person name="Zhou X.G."/>
        </authorList>
    </citation>
    <scope>NUCLEOTIDE SEQUENCE</scope>
    <source>
        <strain evidence="8">TX3</strain>
    </source>
</reference>
<comment type="function">
    <text evidence="1">Required for gamma-tubulin complex recruitment to the microtubule organizing center (MTOC).</text>
</comment>
<dbReference type="GO" id="GO:0000931">
    <property type="term" value="C:gamma-tubulin ring complex"/>
    <property type="evidence" value="ECO:0007669"/>
    <property type="project" value="InterPro"/>
</dbReference>
<protein>
    <recommendedName>
        <fullName evidence="4">Mitotic-spindle organizing protein 1</fullName>
    </recommendedName>
    <alternativeName>
        <fullName evidence="7">Mitotic-spindle organizing protein associated with a ring of gamma-tubulin 1</fullName>
    </alternativeName>
</protein>
<evidence type="ECO:0000313" key="9">
    <source>
        <dbReference type="Proteomes" id="UP001176521"/>
    </source>
</evidence>
<dbReference type="GO" id="GO:0033566">
    <property type="term" value="P:gamma-tubulin complex localization"/>
    <property type="evidence" value="ECO:0007669"/>
    <property type="project" value="InterPro"/>
</dbReference>
<comment type="subcellular location">
    <subcellularLocation>
        <location evidence="2">Cytoplasm</location>
        <location evidence="2">Cytoskeleton</location>
        <location evidence="2">Microtubule organizing center</location>
    </subcellularLocation>
</comment>
<dbReference type="GO" id="GO:0044732">
    <property type="term" value="C:mitotic spindle pole body"/>
    <property type="evidence" value="ECO:0007669"/>
    <property type="project" value="TreeGrafter"/>
</dbReference>
<dbReference type="PANTHER" id="PTHR28520:SF2">
    <property type="entry name" value="MITOTIC-SPINDLE ORGANIZING PROTEIN 1"/>
    <property type="match status" value="1"/>
</dbReference>
<evidence type="ECO:0000256" key="7">
    <source>
        <dbReference type="ARBA" id="ARBA00029810"/>
    </source>
</evidence>
<dbReference type="GO" id="GO:0090307">
    <property type="term" value="P:mitotic spindle assembly"/>
    <property type="evidence" value="ECO:0007669"/>
    <property type="project" value="TreeGrafter"/>
</dbReference>
<sequence length="72" mass="7790">MDRLRTQQGRDARAQAPVSKDAVDALFDISQAVRTGLSRDQLQACLALVDQGISGEAVAAIVKELRREPNAQ</sequence>
<keyword evidence="5" id="KW-0963">Cytoplasm</keyword>
<proteinExistence type="inferred from homology"/>
<evidence type="ECO:0000256" key="2">
    <source>
        <dbReference type="ARBA" id="ARBA00004267"/>
    </source>
</evidence>
<accession>A0AAN6JK44</accession>
<organism evidence="8 9">
    <name type="scientific">Tilletia horrida</name>
    <dbReference type="NCBI Taxonomy" id="155126"/>
    <lineage>
        <taxon>Eukaryota</taxon>
        <taxon>Fungi</taxon>
        <taxon>Dikarya</taxon>
        <taxon>Basidiomycota</taxon>
        <taxon>Ustilaginomycotina</taxon>
        <taxon>Exobasidiomycetes</taxon>
        <taxon>Tilletiales</taxon>
        <taxon>Tilletiaceae</taxon>
        <taxon>Tilletia</taxon>
    </lineage>
</organism>
<dbReference type="GO" id="GO:0005819">
    <property type="term" value="C:spindle"/>
    <property type="evidence" value="ECO:0007669"/>
    <property type="project" value="TreeGrafter"/>
</dbReference>
<name>A0AAN6JK44_9BASI</name>
<dbReference type="EMBL" id="JAPDMQ010000263">
    <property type="protein sequence ID" value="KAK0528768.1"/>
    <property type="molecule type" value="Genomic_DNA"/>
</dbReference>
<comment type="similarity">
    <text evidence="3">Belongs to the MOZART1 family.</text>
</comment>
<keyword evidence="9" id="KW-1185">Reference proteome</keyword>
<gene>
    <name evidence="8" type="ORF">OC842_004448</name>
</gene>
<evidence type="ECO:0000256" key="3">
    <source>
        <dbReference type="ARBA" id="ARBA00011015"/>
    </source>
</evidence>
<evidence type="ECO:0000256" key="1">
    <source>
        <dbReference type="ARBA" id="ARBA00003060"/>
    </source>
</evidence>
<dbReference type="GO" id="GO:0051415">
    <property type="term" value="P:microtubule nucleation by interphase microtubule organizing center"/>
    <property type="evidence" value="ECO:0007669"/>
    <property type="project" value="TreeGrafter"/>
</dbReference>
<evidence type="ECO:0000256" key="5">
    <source>
        <dbReference type="ARBA" id="ARBA00022490"/>
    </source>
</evidence>
<keyword evidence="6" id="KW-0206">Cytoskeleton</keyword>
<dbReference type="PANTHER" id="PTHR28520">
    <property type="entry name" value="MITOTIC-SPINDLE ORGANIZING PROTEIN 1"/>
    <property type="match status" value="1"/>
</dbReference>
<evidence type="ECO:0000256" key="6">
    <source>
        <dbReference type="ARBA" id="ARBA00023212"/>
    </source>
</evidence>
<dbReference type="GO" id="GO:0031021">
    <property type="term" value="C:interphase microtubule organizing center"/>
    <property type="evidence" value="ECO:0007669"/>
    <property type="project" value="TreeGrafter"/>
</dbReference>